<gene>
    <name evidence="2" type="ORF">C6Y40_22935</name>
</gene>
<dbReference type="Pfam" id="PF09968">
    <property type="entry name" value="DUF2202"/>
    <property type="match status" value="1"/>
</dbReference>
<reference evidence="3" key="1">
    <citation type="journal article" date="2020" name="Int. J. Syst. Evol. Microbiol.">
        <title>Alteromonas alba sp. nov., a marine bacterium isolated from the seawater of the West Pacific Ocean.</title>
        <authorList>
            <person name="Sun C."/>
            <person name="Wu Y.-H."/>
            <person name="Xamxidin M."/>
            <person name="Cheng H."/>
            <person name="Xu X.-W."/>
        </authorList>
    </citation>
    <scope>NUCLEOTIDE SEQUENCE [LARGE SCALE GENOMIC DNA]</scope>
    <source>
        <strain evidence="3">190</strain>
    </source>
</reference>
<dbReference type="SUPFAM" id="SSF47240">
    <property type="entry name" value="Ferritin-like"/>
    <property type="match status" value="1"/>
</dbReference>
<evidence type="ECO:0000313" key="3">
    <source>
        <dbReference type="Proteomes" id="UP000238949"/>
    </source>
</evidence>
<dbReference type="InterPro" id="IPR012347">
    <property type="entry name" value="Ferritin-like"/>
</dbReference>
<dbReference type="InterPro" id="IPR019243">
    <property type="entry name" value="DUF2202"/>
</dbReference>
<dbReference type="EMBL" id="PVNP01000211">
    <property type="protein sequence ID" value="PRO71256.1"/>
    <property type="molecule type" value="Genomic_DNA"/>
</dbReference>
<feature type="domain" description="DUF2202" evidence="1">
    <location>
        <begin position="81"/>
        <end position="242"/>
    </location>
</feature>
<keyword evidence="3" id="KW-1185">Reference proteome</keyword>
<comment type="caution">
    <text evidence="2">The sequence shown here is derived from an EMBL/GenBank/DDBJ whole genome shotgun (WGS) entry which is preliminary data.</text>
</comment>
<sequence length="247" mass="27759">MLALTFLKRLRKCLMVQEQTMYRFLLVILLGVTLLTGGCGGDDSNRQAPFMVNADGVSTFDLNQLRNQLNTFPIGSLTALEEEGLLMMREEEKLAHDVYTTLYAQHGLAIFSNIASSELTHTEAVLALLERYQLNDPVTNNAVGSFSNSEFTYLYTVLTESGAISLLEGLYVGAQVEELDIYDLMRLSEDIVDNPDVELVYNNLLKGSRNHLRAFYSQILNNHGTYRPQYISQALFDEIVNSPIERG</sequence>
<dbReference type="Gene3D" id="1.20.1260.10">
    <property type="match status" value="1"/>
</dbReference>
<dbReference type="AlphaFoldDB" id="A0A2S9V463"/>
<dbReference type="OrthoDB" id="9801086at2"/>
<protein>
    <submittedName>
        <fullName evidence="2">Ferritin</fullName>
    </submittedName>
</protein>
<name>A0A2S9V463_9ALTE</name>
<organism evidence="2 3">
    <name type="scientific">Alteromonas alba</name>
    <dbReference type="NCBI Taxonomy" id="2079529"/>
    <lineage>
        <taxon>Bacteria</taxon>
        <taxon>Pseudomonadati</taxon>
        <taxon>Pseudomonadota</taxon>
        <taxon>Gammaproteobacteria</taxon>
        <taxon>Alteromonadales</taxon>
        <taxon>Alteromonadaceae</taxon>
        <taxon>Alteromonas/Salinimonas group</taxon>
        <taxon>Alteromonas</taxon>
    </lineage>
</organism>
<evidence type="ECO:0000259" key="1">
    <source>
        <dbReference type="Pfam" id="PF09968"/>
    </source>
</evidence>
<dbReference type="InterPro" id="IPR009078">
    <property type="entry name" value="Ferritin-like_SF"/>
</dbReference>
<evidence type="ECO:0000313" key="2">
    <source>
        <dbReference type="EMBL" id="PRO71256.1"/>
    </source>
</evidence>
<accession>A0A2S9V463</accession>
<dbReference type="CDD" id="cd01048">
    <property type="entry name" value="Ferritin_like_AB2"/>
    <property type="match status" value="1"/>
</dbReference>
<dbReference type="Proteomes" id="UP000238949">
    <property type="component" value="Unassembled WGS sequence"/>
</dbReference>
<proteinExistence type="predicted"/>